<evidence type="ECO:0000313" key="2">
    <source>
        <dbReference type="EMBL" id="CCC51327.1"/>
    </source>
</evidence>
<dbReference type="VEuPathDB" id="TriTrypDB:TvY486_1003800"/>
<protein>
    <submittedName>
        <fullName evidence="2">Uncharacterized protein</fullName>
    </submittedName>
</protein>
<proteinExistence type="predicted"/>
<keyword evidence="1" id="KW-0472">Membrane</keyword>
<feature type="transmembrane region" description="Helical" evidence="1">
    <location>
        <begin position="43"/>
        <end position="66"/>
    </location>
</feature>
<dbReference type="AlphaFoldDB" id="G0U626"/>
<evidence type="ECO:0000256" key="1">
    <source>
        <dbReference type="SAM" id="Phobius"/>
    </source>
</evidence>
<dbReference type="EMBL" id="HE573026">
    <property type="protein sequence ID" value="CCC51327.1"/>
    <property type="molecule type" value="Genomic_DNA"/>
</dbReference>
<gene>
    <name evidence="2" type="ORF">TVY486_1003800</name>
</gene>
<accession>G0U626</accession>
<keyword evidence="1" id="KW-0812">Transmembrane</keyword>
<name>G0U626_TRYVY</name>
<reference evidence="2" key="1">
    <citation type="journal article" date="2012" name="Proc. Natl. Acad. Sci. U.S.A.">
        <title>Antigenic diversity is generated by distinct evolutionary mechanisms in African trypanosome species.</title>
        <authorList>
            <person name="Jackson A.P."/>
            <person name="Berry A."/>
            <person name="Aslett M."/>
            <person name="Allison H.C."/>
            <person name="Burton P."/>
            <person name="Vavrova-Anderson J."/>
            <person name="Brown R."/>
            <person name="Browne H."/>
            <person name="Corton N."/>
            <person name="Hauser H."/>
            <person name="Gamble J."/>
            <person name="Gilderthorp R."/>
            <person name="Marcello L."/>
            <person name="McQuillan J."/>
            <person name="Otto T.D."/>
            <person name="Quail M.A."/>
            <person name="Sanders M.J."/>
            <person name="van Tonder A."/>
            <person name="Ginger M.L."/>
            <person name="Field M.C."/>
            <person name="Barry J.D."/>
            <person name="Hertz-Fowler C."/>
            <person name="Berriman M."/>
        </authorList>
    </citation>
    <scope>NUCLEOTIDE SEQUENCE</scope>
    <source>
        <strain evidence="2">Y486</strain>
    </source>
</reference>
<sequence>MLCAFCLEANGRDDRCGSGCVISHTDVVTRGVQISLTTTTTTVIVIMAVIPSSFCCYCCFLPCFVLRCRCTENHSFHYHHKRGVYRLIRDGGRQAVALKCVLQIIKRHHRAAS</sequence>
<keyword evidence="1" id="KW-1133">Transmembrane helix</keyword>
<organism evidence="2">
    <name type="scientific">Trypanosoma vivax (strain Y486)</name>
    <dbReference type="NCBI Taxonomy" id="1055687"/>
    <lineage>
        <taxon>Eukaryota</taxon>
        <taxon>Discoba</taxon>
        <taxon>Euglenozoa</taxon>
        <taxon>Kinetoplastea</taxon>
        <taxon>Metakinetoplastina</taxon>
        <taxon>Trypanosomatida</taxon>
        <taxon>Trypanosomatidae</taxon>
        <taxon>Trypanosoma</taxon>
        <taxon>Duttonella</taxon>
    </lineage>
</organism>